<proteinExistence type="predicted"/>
<dbReference type="AlphaFoldDB" id="N2BNY0"/>
<organism evidence="1 2">
    <name type="scientific">Helicobacter bilis WiWa</name>
    <dbReference type="NCBI Taxonomy" id="1235804"/>
    <lineage>
        <taxon>Bacteria</taxon>
        <taxon>Pseudomonadati</taxon>
        <taxon>Campylobacterota</taxon>
        <taxon>Epsilonproteobacteria</taxon>
        <taxon>Campylobacterales</taxon>
        <taxon>Helicobacteraceae</taxon>
        <taxon>Helicobacter</taxon>
    </lineage>
</organism>
<dbReference type="Proteomes" id="UP000012527">
    <property type="component" value="Unassembled WGS sequence"/>
</dbReference>
<evidence type="ECO:0000313" key="2">
    <source>
        <dbReference type="Proteomes" id="UP000012527"/>
    </source>
</evidence>
<evidence type="ECO:0000313" key="1">
    <source>
        <dbReference type="EMBL" id="EMZ38534.1"/>
    </source>
</evidence>
<name>N2BNY0_9HELI</name>
<comment type="caution">
    <text evidence="1">The sequence shown here is derived from an EMBL/GenBank/DDBJ whole genome shotgun (WGS) entry which is preliminary data.</text>
</comment>
<dbReference type="HOGENOM" id="CLU_3409426_0_0_7"/>
<sequence length="29" mass="3309">MIYPCSHANAIKEEILLAIQKAKEVFGYK</sequence>
<protein>
    <submittedName>
        <fullName evidence="1">Uncharacterized protein</fullName>
    </submittedName>
</protein>
<gene>
    <name evidence="1" type="ORF">C826_01570</name>
</gene>
<reference evidence="1 2" key="1">
    <citation type="submission" date="2013-02" db="EMBL/GenBank/DDBJ databases">
        <title>The Genome Sequence of Helicobacter bilis WiWa.</title>
        <authorList>
            <consortium name="The Broad Institute Genome Sequencing Platform"/>
            <person name="Ward D."/>
            <person name="Overstreet A.-M.C."/>
            <person name="Ramer-Tait A.E."/>
            <person name="Phillips G.J."/>
            <person name="Wannemuehler M.J."/>
            <person name="Walker B."/>
            <person name="Young S.K."/>
            <person name="Zeng Q."/>
            <person name="Gargeya S."/>
            <person name="Fitzgerald M."/>
            <person name="Haas B."/>
            <person name="Abouelleil A."/>
            <person name="Alvarado L."/>
            <person name="Arachchi H.M."/>
            <person name="Berlin A.M."/>
            <person name="Chapman S.B."/>
            <person name="Dewar J."/>
            <person name="Goldberg J."/>
            <person name="Griggs A."/>
            <person name="Gujja S."/>
            <person name="Hansen M."/>
            <person name="Howarth C."/>
            <person name="Imamovic A."/>
            <person name="Larimer J."/>
            <person name="McCowan C."/>
            <person name="Murphy C."/>
            <person name="Neiman D."/>
            <person name="Pearson M."/>
            <person name="Priest M."/>
            <person name="Roberts A."/>
            <person name="Saif S."/>
            <person name="Shea T."/>
            <person name="Sisk P."/>
            <person name="Sykes S."/>
            <person name="Wortman J."/>
            <person name="Nusbaum C."/>
            <person name="Birren B."/>
        </authorList>
    </citation>
    <scope>NUCLEOTIDE SEQUENCE [LARGE SCALE GENOMIC DNA]</scope>
    <source>
        <strain evidence="1 2">WiWa</strain>
    </source>
</reference>
<dbReference type="EMBL" id="AQFW01000014">
    <property type="protein sequence ID" value="EMZ38534.1"/>
    <property type="molecule type" value="Genomic_DNA"/>
</dbReference>
<accession>N2BNY0</accession>